<reference evidence="4" key="1">
    <citation type="journal article" date="2013" name="Stand. Genomic Sci.">
        <title>Complete genome sequence of the halophilic bacterium Spirochaeta africana type strain (Z-7692(T)) from the alkaline Lake Magadi in the East African Rift.</title>
        <authorList>
            <person name="Liolos K."/>
            <person name="Abt B."/>
            <person name="Scheuner C."/>
            <person name="Teshima H."/>
            <person name="Held B."/>
            <person name="Lapidus A."/>
            <person name="Nolan M."/>
            <person name="Lucas S."/>
            <person name="Deshpande S."/>
            <person name="Cheng J.F."/>
            <person name="Tapia R."/>
            <person name="Goodwin L.A."/>
            <person name="Pitluck S."/>
            <person name="Pagani I."/>
            <person name="Ivanova N."/>
            <person name="Mavromatis K."/>
            <person name="Mikhailova N."/>
            <person name="Huntemann M."/>
            <person name="Pati A."/>
            <person name="Chen A."/>
            <person name="Palaniappan K."/>
            <person name="Land M."/>
            <person name="Rohde M."/>
            <person name="Tindall B.J."/>
            <person name="Detter J.C."/>
            <person name="Goker M."/>
            <person name="Bristow J."/>
            <person name="Eisen J.A."/>
            <person name="Markowitz V."/>
            <person name="Hugenholtz P."/>
            <person name="Woyke T."/>
            <person name="Klenk H.P."/>
            <person name="Kyrpides N.C."/>
        </authorList>
    </citation>
    <scope>NUCLEOTIDE SEQUENCE</scope>
    <source>
        <strain evidence="4">ATCC 700263 / DSM 8902 / Z-7692</strain>
    </source>
</reference>
<keyword evidence="4" id="KW-1185">Reference proteome</keyword>
<evidence type="ECO:0000313" key="3">
    <source>
        <dbReference type="EMBL" id="AFG36209.1"/>
    </source>
</evidence>
<dbReference type="PANTHER" id="PTHR47786">
    <property type="entry name" value="ALPHA-1,4-GLUCAN:MALTOSE-1-PHOSPHATE MALTOSYLTRANSFERASE"/>
    <property type="match status" value="1"/>
</dbReference>
<feature type="compositionally biased region" description="Low complexity" evidence="1">
    <location>
        <begin position="1185"/>
        <end position="1203"/>
    </location>
</feature>
<keyword evidence="3" id="KW-0326">Glycosidase</keyword>
<dbReference type="KEGG" id="sfc:Spiaf_0100"/>
<evidence type="ECO:0000259" key="2">
    <source>
        <dbReference type="SMART" id="SM00642"/>
    </source>
</evidence>
<name>H9UFB6_SPIAZ</name>
<dbReference type="Pfam" id="PF00128">
    <property type="entry name" value="Alpha-amylase"/>
    <property type="match status" value="1"/>
</dbReference>
<dbReference type="Gene3D" id="3.20.20.80">
    <property type="entry name" value="Glycosidases"/>
    <property type="match status" value="1"/>
</dbReference>
<dbReference type="EMBL" id="CP003282">
    <property type="protein sequence ID" value="AFG36209.1"/>
    <property type="molecule type" value="Genomic_DNA"/>
</dbReference>
<organism evidence="3 4">
    <name type="scientific">Spirochaeta africana (strain ATCC 700263 / DSM 8902 / Z-7692)</name>
    <dbReference type="NCBI Taxonomy" id="889378"/>
    <lineage>
        <taxon>Bacteria</taxon>
        <taxon>Pseudomonadati</taxon>
        <taxon>Spirochaetota</taxon>
        <taxon>Spirochaetia</taxon>
        <taxon>Spirochaetales</taxon>
        <taxon>Spirochaetaceae</taxon>
        <taxon>Spirochaeta</taxon>
    </lineage>
</organism>
<dbReference type="STRING" id="889378.Spiaf_0100"/>
<dbReference type="AlphaFoldDB" id="H9UFB6"/>
<dbReference type="PANTHER" id="PTHR47786:SF2">
    <property type="entry name" value="GLYCOSYL HYDROLASE FAMILY 13 CATALYTIC DOMAIN-CONTAINING PROTEIN"/>
    <property type="match status" value="1"/>
</dbReference>
<evidence type="ECO:0000256" key="1">
    <source>
        <dbReference type="SAM" id="MobiDB-lite"/>
    </source>
</evidence>
<evidence type="ECO:0000313" key="4">
    <source>
        <dbReference type="Proteomes" id="UP000007383"/>
    </source>
</evidence>
<dbReference type="SUPFAM" id="SSF51445">
    <property type="entry name" value="(Trans)glycosidases"/>
    <property type="match status" value="1"/>
</dbReference>
<feature type="domain" description="Glycosyl hydrolase family 13 catalytic" evidence="2">
    <location>
        <begin position="307"/>
        <end position="722"/>
    </location>
</feature>
<protein>
    <submittedName>
        <fullName evidence="3">Glycosidase</fullName>
    </submittedName>
</protein>
<dbReference type="eggNOG" id="COG0366">
    <property type="taxonomic scope" value="Bacteria"/>
</dbReference>
<dbReference type="Proteomes" id="UP000007383">
    <property type="component" value="Chromosome"/>
</dbReference>
<dbReference type="PATRIC" id="fig|889378.3.peg.103"/>
<accession>H9UFB6</accession>
<dbReference type="GO" id="GO:0005975">
    <property type="term" value="P:carbohydrate metabolic process"/>
    <property type="evidence" value="ECO:0007669"/>
    <property type="project" value="InterPro"/>
</dbReference>
<dbReference type="InterPro" id="IPR017853">
    <property type="entry name" value="GH"/>
</dbReference>
<dbReference type="SMART" id="SM00642">
    <property type="entry name" value="Aamy"/>
    <property type="match status" value="1"/>
</dbReference>
<dbReference type="GO" id="GO:0016798">
    <property type="term" value="F:hydrolase activity, acting on glycosyl bonds"/>
    <property type="evidence" value="ECO:0007669"/>
    <property type="project" value="UniProtKB-KW"/>
</dbReference>
<feature type="region of interest" description="Disordered" evidence="1">
    <location>
        <begin position="1183"/>
        <end position="1234"/>
    </location>
</feature>
<keyword evidence="3" id="KW-0378">Hydrolase</keyword>
<feature type="compositionally biased region" description="Basic residues" evidence="1">
    <location>
        <begin position="1214"/>
        <end position="1224"/>
    </location>
</feature>
<dbReference type="OrthoDB" id="9808590at2"/>
<dbReference type="HOGENOM" id="CLU_005647_0_0_12"/>
<sequence>MLRPFHIRQDFRAQYDPECLQIGISSEQSMLPGVRTPSLLAYEINRSRDIAADPARAVSAGEMSAMALLDEIYFYLIGLYREQYGEEILRTARQEVQQRLGKPATAALIESFAETHPPAQVFKQETSCRDFLESRPNPADPDETGRDQLFTELMLVYLEQENPALANYREIFDVQELQLHHGFDAFTKSLHEVFAELPSFGPENELLIDMLRMPAQLFPESLFDQLAYIRRHWGSILGSLLERLLRAIDKLSEERKARGFVGGGSRDVLSFGGLDEEAERFSMDRDWMPRVVLIAKSTLVWLDQLSRWYDREIRTLNQIPDQELDQMASRGITGLWLIGLWQRSPASKEIKNLCGNPDAEASAYSLLNYEIADSLGGWDAVANLRHRCAQRGIRLASDMVPNHTGIDSDWVEQHPDWFVQLSYPPFPGYSFTGKNLSRSPHLTVQIEDHYYDRTDASVVFKRTDNHSGDTRYIYHGNDGTHMPWNDTAQLDFLNPEVREAVIQTILHVARNFPIIRFDAAMTLAKKHIQRLWYPAPGTGGDIPSRAEHGLTREEFDDRIPEEFWREVVDRVAQELPDTLLLAEAFWMMEGYFVRTLGMHRVYNSAFMHMLKNEDNAKYRQTIKNTLEFDPDILKRFVNFMNNPDEETAVAQFGRDDKYFGVCTLMLTMPGLPMFGHGQIEGFAEKYGMEYSRAYHDEQPDQGLIARHEHDIFPLARKRYLFAEVDSFHLYDFYSSHGQINENVYAYSNSHGDERALVLYNNSYESTQGWIKAAAPYTRKTSAGKLPNQRTDLAQALRLHTGPQWFTLLYEVHSGLWFIRRSSELFHAGLFAALSGYQYQVFMNVHEVEDTATGLYSRLHDRLGGSGTPDINRAVRDLYLEPVHAPMGWACHFDAFAALLRGWTEPGVEPDHELIQDLAVRYADAVDSLRSFDTKAGSLPGRDNLQHALSRTLPTIYAGTRQSLSKAPQAVTARMEQPLTDSNGKPDPVHTALWFCLAYLMPLTAAVEIPETVGEGTDVHPYRDAAALLLEEWELDRVIIGNVKDALGSIEDFEQLAYAVRRLLRIILGWMPYLPSAANPGKVAWTRILLHGILQDLDAHSQLGINSYDGVVYFNQEGFAELLAGIRIAGYFACLTEYHTPADSLSPAAKHLKALDSMLIAWKEAEEGSQYTVKQLIQLLDGETSTGKTARKPAGAKTGKAAAGSNPDSGAAAKKPARKTAKKPASKSNDTSSRS</sequence>
<dbReference type="InterPro" id="IPR006047">
    <property type="entry name" value="GH13_cat_dom"/>
</dbReference>
<gene>
    <name evidence="3" type="ordered locus">Spiaf_0100</name>
</gene>
<dbReference type="RefSeq" id="WP_014454207.1">
    <property type="nucleotide sequence ID" value="NC_017098.1"/>
</dbReference>
<proteinExistence type="predicted"/>